<keyword evidence="5 7" id="KW-0694">RNA-binding</keyword>
<keyword evidence="10" id="KW-1185">Reference proteome</keyword>
<reference evidence="9" key="1">
    <citation type="journal article" date="2020" name="Microb. Genom.">
        <title>Genetic diversity of clinical and environmental Mucorales isolates obtained from an investigation of mucormycosis cases among solid organ transplant recipients.</title>
        <authorList>
            <person name="Nguyen M.H."/>
            <person name="Kaul D."/>
            <person name="Muto C."/>
            <person name="Cheng S.J."/>
            <person name="Richter R.A."/>
            <person name="Bruno V.M."/>
            <person name="Liu G."/>
            <person name="Beyhan S."/>
            <person name="Sundermann A.J."/>
            <person name="Mounaud S."/>
            <person name="Pasculle A.W."/>
            <person name="Nierman W.C."/>
            <person name="Driscoll E."/>
            <person name="Cumbie R."/>
            <person name="Clancy C.J."/>
            <person name="Dupont C.L."/>
        </authorList>
    </citation>
    <scope>NUCLEOTIDE SEQUENCE</scope>
    <source>
        <strain evidence="9">GL11</strain>
    </source>
</reference>
<gene>
    <name evidence="9" type="ORF">G6F64_010732</name>
</gene>
<dbReference type="GO" id="GO:0000493">
    <property type="term" value="P:box H/ACA snoRNP assembly"/>
    <property type="evidence" value="ECO:0007669"/>
    <property type="project" value="InterPro"/>
</dbReference>
<comment type="function">
    <text evidence="7">Required for ribosome biogenesis. Part of a complex which catalyzes pseudouridylation of rRNA. This involves the isomerization of uridine such that the ribose is subsequently attached to C5, instead of the normal N1. Pseudouridine ("psi") residues may serve to stabilize the conformation of rRNAs.</text>
</comment>
<comment type="similarity">
    <text evidence="7">Belongs to the GAR1 family.</text>
</comment>
<protein>
    <recommendedName>
        <fullName evidence="7">H/ACA ribonucleoprotein complex subunit</fullName>
    </recommendedName>
</protein>
<dbReference type="GO" id="GO:0003723">
    <property type="term" value="F:RNA binding"/>
    <property type="evidence" value="ECO:0007669"/>
    <property type="project" value="UniProtKB-KW"/>
</dbReference>
<dbReference type="InterPro" id="IPR038664">
    <property type="entry name" value="Gar1/Naf1_Cbf5-bd_sf"/>
</dbReference>
<dbReference type="PANTHER" id="PTHR31633:SF1">
    <property type="entry name" value="H_ACA RIBONUCLEOPROTEIN COMPLEX NON-CORE SUBUNIT NAF1"/>
    <property type="match status" value="1"/>
</dbReference>
<dbReference type="EMBL" id="JAANQT010002323">
    <property type="protein sequence ID" value="KAG1302671.1"/>
    <property type="molecule type" value="Genomic_DNA"/>
</dbReference>
<accession>A0A9P6X0I1</accession>
<keyword evidence="6 7" id="KW-0539">Nucleus</keyword>
<feature type="compositionally biased region" description="Acidic residues" evidence="8">
    <location>
        <begin position="90"/>
        <end position="100"/>
    </location>
</feature>
<keyword evidence="2 7" id="KW-0690">Ribosome biogenesis</keyword>
<dbReference type="InterPro" id="IPR040309">
    <property type="entry name" value="Naf1"/>
</dbReference>
<dbReference type="GO" id="GO:0005730">
    <property type="term" value="C:nucleolus"/>
    <property type="evidence" value="ECO:0007669"/>
    <property type="project" value="UniProtKB-SubCell"/>
</dbReference>
<dbReference type="InterPro" id="IPR009000">
    <property type="entry name" value="Transl_B-barrel_sf"/>
</dbReference>
<keyword evidence="4" id="KW-0597">Phosphoprotein</keyword>
<proteinExistence type="inferred from homology"/>
<evidence type="ECO:0000256" key="6">
    <source>
        <dbReference type="ARBA" id="ARBA00023242"/>
    </source>
</evidence>
<sequence>MNQLDDLVIASQFAEQEQQQNRLREGQVQHINPASSEIVIGQTPVQDNIDAAISGEIKEEEYESSDLEFSSDDDDSSSEEKEEDTKEGIAVEEEEEEEEGAPSQGGVVKTANEVTDFTVEKPVFDLTQQTEILYAGNIFQIIQNVVVIHSRPGSEYNALDAGSLLVYENREVMGEVFETFGPISRPYYTVRFNDESEINNEWTTVGAAVYYVPSYQKTQIIQTERLRMIKHTDASNFYDEEIGEDEMEFSDDEKELAYRQQKNKEKRMRKKDTKREITAGNRFNKKPKTIPADFDAALEAYEGSTPQLPPRQQQSYADIL</sequence>
<dbReference type="AlphaFoldDB" id="A0A9P6X0I1"/>
<keyword evidence="3 7" id="KW-0698">rRNA processing</keyword>
<comment type="subcellular location">
    <subcellularLocation>
        <location evidence="7">Nucleus</location>
        <location evidence="7">Nucleolus</location>
    </subcellularLocation>
</comment>
<evidence type="ECO:0000256" key="1">
    <source>
        <dbReference type="ARBA" id="ARBA00009801"/>
    </source>
</evidence>
<keyword evidence="7" id="KW-0687">Ribonucleoprotein</keyword>
<comment type="caution">
    <text evidence="9">The sequence shown here is derived from an EMBL/GenBank/DDBJ whole genome shotgun (WGS) entry which is preliminary data.</text>
</comment>
<evidence type="ECO:0000256" key="5">
    <source>
        <dbReference type="ARBA" id="ARBA00022884"/>
    </source>
</evidence>
<evidence type="ECO:0000256" key="4">
    <source>
        <dbReference type="ARBA" id="ARBA00022553"/>
    </source>
</evidence>
<evidence type="ECO:0000256" key="3">
    <source>
        <dbReference type="ARBA" id="ARBA00022552"/>
    </source>
</evidence>
<evidence type="ECO:0000256" key="7">
    <source>
        <dbReference type="RuleBase" id="RU364004"/>
    </source>
</evidence>
<feature type="region of interest" description="Disordered" evidence="8">
    <location>
        <begin position="18"/>
        <end position="108"/>
    </location>
</feature>
<dbReference type="SUPFAM" id="SSF50447">
    <property type="entry name" value="Translation proteins"/>
    <property type="match status" value="1"/>
</dbReference>
<evidence type="ECO:0000256" key="2">
    <source>
        <dbReference type="ARBA" id="ARBA00022517"/>
    </source>
</evidence>
<comment type="subunit">
    <text evidence="7">Component of the small nucleolar ribonucleoprotein particles containing H/ACA-type snoRNAs (H/ACA snoRNPs).</text>
</comment>
<dbReference type="GO" id="GO:0005732">
    <property type="term" value="C:sno(s)RNA-containing ribonucleoprotein complex"/>
    <property type="evidence" value="ECO:0007669"/>
    <property type="project" value="InterPro"/>
</dbReference>
<dbReference type="GO" id="GO:0001522">
    <property type="term" value="P:pseudouridine synthesis"/>
    <property type="evidence" value="ECO:0007669"/>
    <property type="project" value="InterPro"/>
</dbReference>
<evidence type="ECO:0000256" key="8">
    <source>
        <dbReference type="SAM" id="MobiDB-lite"/>
    </source>
</evidence>
<comment type="similarity">
    <text evidence="1">Belongs to the NAF1 family.</text>
</comment>
<dbReference type="PANTHER" id="PTHR31633">
    <property type="entry name" value="H/ACA RIBONUCLEOPROTEIN COMPLEX NON-CORE SUBUNIT NAF1"/>
    <property type="match status" value="1"/>
</dbReference>
<dbReference type="Proteomes" id="UP000716291">
    <property type="component" value="Unassembled WGS sequence"/>
</dbReference>
<dbReference type="Pfam" id="PF04410">
    <property type="entry name" value="Gar1"/>
    <property type="match status" value="1"/>
</dbReference>
<feature type="compositionally biased region" description="Acidic residues" evidence="8">
    <location>
        <begin position="58"/>
        <end position="82"/>
    </location>
</feature>
<organism evidence="9 10">
    <name type="scientific">Rhizopus oryzae</name>
    <name type="common">Mucormycosis agent</name>
    <name type="synonym">Rhizopus arrhizus var. delemar</name>
    <dbReference type="NCBI Taxonomy" id="64495"/>
    <lineage>
        <taxon>Eukaryota</taxon>
        <taxon>Fungi</taxon>
        <taxon>Fungi incertae sedis</taxon>
        <taxon>Mucoromycota</taxon>
        <taxon>Mucoromycotina</taxon>
        <taxon>Mucoromycetes</taxon>
        <taxon>Mucorales</taxon>
        <taxon>Mucorineae</taxon>
        <taxon>Rhizopodaceae</taxon>
        <taxon>Rhizopus</taxon>
    </lineage>
</organism>
<dbReference type="GO" id="GO:0006364">
    <property type="term" value="P:rRNA processing"/>
    <property type="evidence" value="ECO:0007669"/>
    <property type="project" value="UniProtKB-KW"/>
</dbReference>
<name>A0A9P6X0I1_RHIOR</name>
<evidence type="ECO:0000313" key="10">
    <source>
        <dbReference type="Proteomes" id="UP000716291"/>
    </source>
</evidence>
<evidence type="ECO:0000313" key="9">
    <source>
        <dbReference type="EMBL" id="KAG1302671.1"/>
    </source>
</evidence>
<dbReference type="Gene3D" id="2.40.10.230">
    <property type="entry name" value="Probable tRNA pseudouridine synthase domain"/>
    <property type="match status" value="1"/>
</dbReference>
<dbReference type="InterPro" id="IPR007504">
    <property type="entry name" value="H/ACA_rnp_Gar1/Naf1"/>
</dbReference>